<evidence type="ECO:0000259" key="4">
    <source>
        <dbReference type="Pfam" id="PF01055"/>
    </source>
</evidence>
<dbReference type="Gene3D" id="3.20.20.80">
    <property type="entry name" value="Glycosidases"/>
    <property type="match status" value="1"/>
</dbReference>
<organism evidence="8 9">
    <name type="scientific">Hallella bergensis DSM 17361</name>
    <dbReference type="NCBI Taxonomy" id="585502"/>
    <lineage>
        <taxon>Bacteria</taxon>
        <taxon>Pseudomonadati</taxon>
        <taxon>Bacteroidota</taxon>
        <taxon>Bacteroidia</taxon>
        <taxon>Bacteroidales</taxon>
        <taxon>Prevotellaceae</taxon>
        <taxon>Hallella</taxon>
    </lineage>
</organism>
<dbReference type="Pfam" id="PF13802">
    <property type="entry name" value="Gal_mutarotas_2"/>
    <property type="match status" value="1"/>
</dbReference>
<comment type="caution">
    <text evidence="8">The sequence shown here is derived from an EMBL/GenBank/DDBJ whole genome shotgun (WGS) entry which is preliminary data.</text>
</comment>
<evidence type="ECO:0000259" key="5">
    <source>
        <dbReference type="Pfam" id="PF13802"/>
    </source>
</evidence>
<keyword evidence="9" id="KW-1185">Reference proteome</keyword>
<dbReference type="Pfam" id="PF01055">
    <property type="entry name" value="Glyco_hydro_31_2nd"/>
    <property type="match status" value="1"/>
</dbReference>
<dbReference type="Pfam" id="PF21365">
    <property type="entry name" value="Glyco_hydro_31_3rd"/>
    <property type="match status" value="1"/>
</dbReference>
<reference evidence="8 9" key="1">
    <citation type="submission" date="2009-10" db="EMBL/GenBank/DDBJ databases">
        <authorList>
            <person name="Qin X."/>
            <person name="Bachman B."/>
            <person name="Battles P."/>
            <person name="Bell A."/>
            <person name="Bess C."/>
            <person name="Bickham C."/>
            <person name="Chaboub L."/>
            <person name="Chen D."/>
            <person name="Coyle M."/>
            <person name="Deiros D.R."/>
            <person name="Dinh H."/>
            <person name="Forbes L."/>
            <person name="Fowler G."/>
            <person name="Francisco L."/>
            <person name="Fu Q."/>
            <person name="Gubbala S."/>
            <person name="Hale W."/>
            <person name="Han Y."/>
            <person name="Hemphill L."/>
            <person name="Highlander S.K."/>
            <person name="Hirani K."/>
            <person name="Hogues M."/>
            <person name="Jackson L."/>
            <person name="Jakkamsetti A."/>
            <person name="Javaid M."/>
            <person name="Jiang H."/>
            <person name="Korchina V."/>
            <person name="Kovar C."/>
            <person name="Lara F."/>
            <person name="Lee S."/>
            <person name="Mata R."/>
            <person name="Mathew T."/>
            <person name="Moen C."/>
            <person name="Morales K."/>
            <person name="Munidasa M."/>
            <person name="Nazareth L."/>
            <person name="Ngo R."/>
            <person name="Nguyen L."/>
            <person name="Okwuonu G."/>
            <person name="Ongeri F."/>
            <person name="Patil S."/>
            <person name="Petrosino J."/>
            <person name="Pham C."/>
            <person name="Pham P."/>
            <person name="Pu L.-L."/>
            <person name="Puazo M."/>
            <person name="Raj R."/>
            <person name="Reid J."/>
            <person name="Rouhana J."/>
            <person name="Saada N."/>
            <person name="Shang Y."/>
            <person name="Simmons D."/>
            <person name="Thornton R."/>
            <person name="Warren J."/>
            <person name="Weissenberger G."/>
            <person name="Zhang J."/>
            <person name="Zhang L."/>
            <person name="Zhou C."/>
            <person name="Zhu D."/>
            <person name="Muzny D."/>
            <person name="Worley K."/>
            <person name="Gibbs R."/>
        </authorList>
    </citation>
    <scope>NUCLEOTIDE SEQUENCE [LARGE SCALE GENOMIC DNA]</scope>
    <source>
        <strain evidence="8 9">DSM 17361</strain>
    </source>
</reference>
<evidence type="ECO:0000259" key="6">
    <source>
        <dbReference type="Pfam" id="PF17137"/>
    </source>
</evidence>
<dbReference type="SUPFAM" id="SSF74650">
    <property type="entry name" value="Galactose mutarotase-like"/>
    <property type="match status" value="1"/>
</dbReference>
<feature type="domain" description="DUF5110" evidence="6">
    <location>
        <begin position="729"/>
        <end position="796"/>
    </location>
</feature>
<dbReference type="InterPro" id="IPR017853">
    <property type="entry name" value="GH"/>
</dbReference>
<dbReference type="GO" id="GO:0004553">
    <property type="term" value="F:hydrolase activity, hydrolyzing O-glycosyl compounds"/>
    <property type="evidence" value="ECO:0007669"/>
    <property type="project" value="InterPro"/>
</dbReference>
<dbReference type="InterPro" id="IPR011013">
    <property type="entry name" value="Gal_mutarotase_sf_dom"/>
</dbReference>
<name>D1PU92_9BACT</name>
<keyword evidence="2 8" id="KW-0326">Glycosidase</keyword>
<dbReference type="eggNOG" id="COG1501">
    <property type="taxonomic scope" value="Bacteria"/>
</dbReference>
<dbReference type="Gene3D" id="2.60.40.1760">
    <property type="entry name" value="glycosyl hydrolase (family 31)"/>
    <property type="match status" value="1"/>
</dbReference>
<dbReference type="AlphaFoldDB" id="D1PU92"/>
<feature type="domain" description="Glycosyl hydrolase family 31 C-terminal" evidence="7">
    <location>
        <begin position="608"/>
        <end position="712"/>
    </location>
</feature>
<protein>
    <submittedName>
        <fullName evidence="8">Glycosyl hydrolase, family 31</fullName>
        <ecNumber evidence="8">3.2.1.-</ecNumber>
    </submittedName>
</protein>
<feature type="signal peptide" evidence="3">
    <location>
        <begin position="1"/>
        <end position="22"/>
    </location>
</feature>
<dbReference type="GO" id="GO:0005975">
    <property type="term" value="P:carbohydrate metabolic process"/>
    <property type="evidence" value="ECO:0007669"/>
    <property type="project" value="InterPro"/>
</dbReference>
<feature type="chain" id="PRO_5003025182" evidence="3">
    <location>
        <begin position="23"/>
        <end position="824"/>
    </location>
</feature>
<dbReference type="InterPro" id="IPR000322">
    <property type="entry name" value="Glyco_hydro_31_TIM"/>
</dbReference>
<proteinExistence type="inferred from homology"/>
<dbReference type="EMBL" id="ACKS01000025">
    <property type="protein sequence ID" value="EFA45004.1"/>
    <property type="molecule type" value="Genomic_DNA"/>
</dbReference>
<evidence type="ECO:0000259" key="7">
    <source>
        <dbReference type="Pfam" id="PF21365"/>
    </source>
</evidence>
<dbReference type="GO" id="GO:0030246">
    <property type="term" value="F:carbohydrate binding"/>
    <property type="evidence" value="ECO:0007669"/>
    <property type="project" value="InterPro"/>
</dbReference>
<dbReference type="InterPro" id="IPR051816">
    <property type="entry name" value="Glycosyl_Hydrolase_31"/>
</dbReference>
<dbReference type="Proteomes" id="UP000003160">
    <property type="component" value="Unassembled WGS sequence"/>
</dbReference>
<evidence type="ECO:0000256" key="3">
    <source>
        <dbReference type="SAM" id="SignalP"/>
    </source>
</evidence>
<dbReference type="PANTHER" id="PTHR43863:SF2">
    <property type="entry name" value="MALTASE-GLUCOAMYLASE"/>
    <property type="match status" value="1"/>
</dbReference>
<dbReference type="InterPro" id="IPR048395">
    <property type="entry name" value="Glyco_hydro_31_C"/>
</dbReference>
<evidence type="ECO:0000313" key="8">
    <source>
        <dbReference type="EMBL" id="EFA45004.1"/>
    </source>
</evidence>
<dbReference type="SUPFAM" id="SSF51445">
    <property type="entry name" value="(Trans)glycosidases"/>
    <property type="match status" value="1"/>
</dbReference>
<evidence type="ECO:0000256" key="2">
    <source>
        <dbReference type="RuleBase" id="RU361185"/>
    </source>
</evidence>
<dbReference type="CDD" id="cd06591">
    <property type="entry name" value="GH31_xylosidase_XylS"/>
    <property type="match status" value="1"/>
</dbReference>
<feature type="domain" description="Glycoside hydrolase family 31 TIM barrel" evidence="4">
    <location>
        <begin position="243"/>
        <end position="597"/>
    </location>
</feature>
<gene>
    <name evidence="8" type="ORF">HMPREF0645_0527</name>
</gene>
<dbReference type="SUPFAM" id="SSF51011">
    <property type="entry name" value="Glycosyl hydrolase domain"/>
    <property type="match status" value="1"/>
</dbReference>
<sequence length="824" mass="95273">MKIDRIIFFLACLLAPCSTTHAKVLRFATQEVVKGNTVSVAFCSPSIVRVRVSPGTATPAERKSYSVILKPGEKLINSIEVKKDNDNLHIWSYNIKVTLNKVTGDIVFSNKEGEQLLKATANSLTPCEKAVDSGKFKVSQTFLLDHDEAIFGLGQLRDTAMNQRNRHVKIWNNNTYISIPYFTSEKGYGLYWDNAGRSSFDDNAQGTTFTSEVAPYIDYYFMYKDGTQDGVVSCIRDLTGQATMFPLWTMGFWQCRERYKTSDELASVLDRYRELQIPLDGIVQDWQYWGCDSNWNAMKFMNPYYINKVGDKAWAKYLPNDLKDLPTQQQPRLKSPEEMVSYVHNNNAHLMISIWANFGPWTEQYRELKAINALYPFETWPRKRGVMPYDVFNPKARQIYWNHLTNLYNMGIDAWWTDSTEPDHMEKPGDDDHMTADGSWRSVKNAFSIVHNRGIYNHQRAMKSNRRRIFQMTRSGAFGIQHYGTFSWSGDVVASWAEMKNQIPSGLNYTLCGIPFWNTDLGGFFYWEFEQDPKNPALQELQTRWMQWGTFMPLMRNHCSSPMVSELYRFGKEGDWAYDVMKSFIKLRYRLLPYTYSTAADCVFNSGSMMRALVMDFANDKHASRLNDSYMFGRSLLVKPVTDAMYTWKDKDKRGHEIYPDTRKAAAPVNVYLPKGTKWFDFWTNDIHEGGQEIQRLCPIDIMPVYVKAGTVMPFGPDVQYSNEKPWDELEIRVYPGADGSFTLYEDEGDNYNYEKGKYSLIKFTYDDSQHRLVIASRKGKFNGMLRNRKFNIVMVETGSGRGDRPMKVTKSVDYKGKEIAVDL</sequence>
<dbReference type="CDD" id="cd14752">
    <property type="entry name" value="GH31_N"/>
    <property type="match status" value="1"/>
</dbReference>
<evidence type="ECO:0000256" key="1">
    <source>
        <dbReference type="ARBA" id="ARBA00007806"/>
    </source>
</evidence>
<dbReference type="InterPro" id="IPR013780">
    <property type="entry name" value="Glyco_hydro_b"/>
</dbReference>
<dbReference type="OrthoDB" id="176168at2"/>
<dbReference type="HOGENOM" id="CLU_000631_7_3_10"/>
<dbReference type="Gene3D" id="2.60.40.1180">
    <property type="entry name" value="Golgi alpha-mannosidase II"/>
    <property type="match status" value="2"/>
</dbReference>
<accession>D1PU92</accession>
<comment type="similarity">
    <text evidence="1 2">Belongs to the glycosyl hydrolase 31 family.</text>
</comment>
<feature type="domain" description="Glycoside hydrolase family 31 N-terminal" evidence="5">
    <location>
        <begin position="37"/>
        <end position="201"/>
    </location>
</feature>
<dbReference type="PANTHER" id="PTHR43863">
    <property type="entry name" value="HYDROLASE, PUTATIVE (AFU_ORTHOLOGUE AFUA_1G03140)-RELATED"/>
    <property type="match status" value="1"/>
</dbReference>
<dbReference type="Pfam" id="PF17137">
    <property type="entry name" value="DUF5110"/>
    <property type="match status" value="1"/>
</dbReference>
<dbReference type="InterPro" id="IPR025887">
    <property type="entry name" value="Glyco_hydro_31_N_dom"/>
</dbReference>
<dbReference type="InterPro" id="IPR033403">
    <property type="entry name" value="DUF5110"/>
</dbReference>
<keyword evidence="3" id="KW-0732">Signal</keyword>
<keyword evidence="2 8" id="KW-0378">Hydrolase</keyword>
<dbReference type="RefSeq" id="WP_007174875.1">
    <property type="nucleotide sequence ID" value="NZ_GG704782.1"/>
</dbReference>
<evidence type="ECO:0000313" key="9">
    <source>
        <dbReference type="Proteomes" id="UP000003160"/>
    </source>
</evidence>
<dbReference type="EC" id="3.2.1.-" evidence="8"/>